<dbReference type="Proteomes" id="UP000316388">
    <property type="component" value="Unassembled WGS sequence"/>
</dbReference>
<proteinExistence type="predicted"/>
<dbReference type="EMBL" id="VJOO01000024">
    <property type="protein sequence ID" value="TSE35679.1"/>
    <property type="molecule type" value="Genomic_DNA"/>
</dbReference>
<dbReference type="AlphaFoldDB" id="A0A554XIR6"/>
<dbReference type="InterPro" id="IPR015393">
    <property type="entry name" value="DUF1972"/>
</dbReference>
<dbReference type="SUPFAM" id="SSF53756">
    <property type="entry name" value="UDP-Glycosyltransferase/glycogen phosphorylase"/>
    <property type="match status" value="1"/>
</dbReference>
<comment type="caution">
    <text evidence="2">The sequence shown here is derived from an EMBL/GenBank/DDBJ whole genome shotgun (WGS) entry which is preliminary data.</text>
</comment>
<evidence type="ECO:0000313" key="2">
    <source>
        <dbReference type="EMBL" id="TSE35679.1"/>
    </source>
</evidence>
<reference evidence="2 3" key="1">
    <citation type="submission" date="2019-07" db="EMBL/GenBank/DDBJ databases">
        <title>Tepidimonas fonticaldi AT-A2 draft genome.</title>
        <authorList>
            <person name="Da Costa M.S."/>
            <person name="Froufe H.J.C."/>
            <person name="Egas C."/>
            <person name="Albuquerque L."/>
        </authorList>
    </citation>
    <scope>NUCLEOTIDE SEQUENCE [LARGE SCALE GENOMIC DNA]</scope>
    <source>
        <strain evidence="2 3">AT-A2</strain>
    </source>
</reference>
<dbReference type="PANTHER" id="PTHR12526">
    <property type="entry name" value="GLYCOSYLTRANSFERASE"/>
    <property type="match status" value="1"/>
</dbReference>
<gene>
    <name evidence="2" type="ORF">Tfont_02190</name>
</gene>
<dbReference type="GO" id="GO:0016757">
    <property type="term" value="F:glycosyltransferase activity"/>
    <property type="evidence" value="ECO:0007669"/>
    <property type="project" value="TreeGrafter"/>
</dbReference>
<accession>A0A554XIR6</accession>
<sequence length="380" mass="42242">MSASQTRLRIAILGTRGIPARYGGFETFAEQLSVRLVQRGFDVTVYAESDGPPPPDAVYRGVRVRYRRRPRWGAASVIAYDCACLWDARRGYDLVYMLGYGAAWACWWPRLWGTPVWINVDGLEWARSKWSAPARLYLRAMEWVATRTATRLIADAEAIARRFRQRYPRGAPCTTIAYGADVVDPATVDPAPLAAWGLTPGQYALVVARPEPENHVLEIVEGYLQHPGGGPLVVVGDVSGATAYQRRLLGLRSDRVRFIGAVYEPATLTALRAHAAVYLHGHSVGGTNPSLLESMACGSLVIAHDNPFNREVAGEGAEYFDAAPALARALASLRHEAPDRLQQRRRWLQGVARRRYDWDRIAQAYVHHIHRQLGHANAVQ</sequence>
<dbReference type="Gene3D" id="3.40.50.2000">
    <property type="entry name" value="Glycogen Phosphorylase B"/>
    <property type="match status" value="2"/>
</dbReference>
<dbReference type="RefSeq" id="WP_185974521.1">
    <property type="nucleotide sequence ID" value="NZ_VJOO01000024.1"/>
</dbReference>
<name>A0A554XIR6_9BURK</name>
<dbReference type="Pfam" id="PF09314">
    <property type="entry name" value="DUF1972"/>
    <property type="match status" value="1"/>
</dbReference>
<protein>
    <submittedName>
        <fullName evidence="2">Glycosyltransferase</fullName>
    </submittedName>
</protein>
<keyword evidence="2" id="KW-0808">Transferase</keyword>
<evidence type="ECO:0000259" key="1">
    <source>
        <dbReference type="Pfam" id="PF09314"/>
    </source>
</evidence>
<evidence type="ECO:0000313" key="3">
    <source>
        <dbReference type="Proteomes" id="UP000316388"/>
    </source>
</evidence>
<dbReference type="PANTHER" id="PTHR12526:SF636">
    <property type="entry name" value="BLL3647 PROTEIN"/>
    <property type="match status" value="1"/>
</dbReference>
<organism evidence="2 3">
    <name type="scientific">Tepidimonas fonticaldi</name>
    <dbReference type="NCBI Taxonomy" id="1101373"/>
    <lineage>
        <taxon>Bacteria</taxon>
        <taxon>Pseudomonadati</taxon>
        <taxon>Pseudomonadota</taxon>
        <taxon>Betaproteobacteria</taxon>
        <taxon>Burkholderiales</taxon>
        <taxon>Tepidimonas</taxon>
    </lineage>
</organism>
<feature type="domain" description="DUF1972" evidence="1">
    <location>
        <begin position="10"/>
        <end position="181"/>
    </location>
</feature>
<dbReference type="Pfam" id="PF13692">
    <property type="entry name" value="Glyco_trans_1_4"/>
    <property type="match status" value="1"/>
</dbReference>